<keyword evidence="2" id="KW-1185">Reference proteome</keyword>
<dbReference type="Proteomes" id="UP000060277">
    <property type="component" value="Chromosome"/>
</dbReference>
<reference evidence="2" key="1">
    <citation type="submission" date="2015-12" db="EMBL/GenBank/DDBJ databases">
        <title>Complete genome sequence of Pandoraea norimbergensis DSM 11628.</title>
        <authorList>
            <person name="Ee R."/>
            <person name="Lim Y.-L."/>
            <person name="Yong D."/>
            <person name="Yin W.-F."/>
            <person name="Chan K.-G."/>
        </authorList>
    </citation>
    <scope>NUCLEOTIDE SEQUENCE [LARGE SCALE GENOMIC DNA]</scope>
    <source>
        <strain evidence="2">DSM 11628</strain>
    </source>
</reference>
<evidence type="ECO:0000313" key="1">
    <source>
        <dbReference type="EMBL" id="ALS61860.1"/>
    </source>
</evidence>
<protein>
    <submittedName>
        <fullName evidence="1">Uncharacterized protein</fullName>
    </submittedName>
</protein>
<gene>
    <name evidence="1" type="ORF">AT302_20835</name>
</gene>
<dbReference type="EMBL" id="CP013480">
    <property type="protein sequence ID" value="ALS61860.1"/>
    <property type="molecule type" value="Genomic_DNA"/>
</dbReference>
<dbReference type="RefSeq" id="WP_058378770.1">
    <property type="nucleotide sequence ID" value="NZ_CP013480.3"/>
</dbReference>
<organism evidence="1 2">
    <name type="scientific">Pandoraea norimbergensis</name>
    <dbReference type="NCBI Taxonomy" id="93219"/>
    <lineage>
        <taxon>Bacteria</taxon>
        <taxon>Pseudomonadati</taxon>
        <taxon>Pseudomonadota</taxon>
        <taxon>Betaproteobacteria</taxon>
        <taxon>Burkholderiales</taxon>
        <taxon>Burkholderiaceae</taxon>
        <taxon>Pandoraea</taxon>
    </lineage>
</organism>
<name>A0ABN4JPX7_9BURK</name>
<accession>A0ABN4JPX7</accession>
<sequence length="90" mass="8938">MSEALRALLARFDELQPHLHDTGSNLLAEIHNDLAAAAAQAETAPPPVDPATVAAQGVEDALAALGVKVDALAAPIAAIAAELGHTGGAT</sequence>
<evidence type="ECO:0000313" key="2">
    <source>
        <dbReference type="Proteomes" id="UP000060277"/>
    </source>
</evidence>
<proteinExistence type="predicted"/>